<protein>
    <recommendedName>
        <fullName evidence="1">RNA-directed RNA polymerase</fullName>
        <ecNumber evidence="1">2.7.7.48</ecNumber>
    </recommendedName>
</protein>
<dbReference type="RefSeq" id="WP_378518633.1">
    <property type="nucleotide sequence ID" value="NZ_CBCSDI010000035.1"/>
</dbReference>
<accession>A0ABV6E1R2</accession>
<gene>
    <name evidence="6" type="ORF">ACFFJG_10480</name>
</gene>
<keyword evidence="3" id="KW-0693">Viral RNA replication</keyword>
<keyword evidence="7" id="KW-1185">Reference proteome</keyword>
<evidence type="ECO:0000256" key="1">
    <source>
        <dbReference type="ARBA" id="ARBA00012494"/>
    </source>
</evidence>
<dbReference type="EC" id="2.7.7.48" evidence="1"/>
<feature type="domain" description="RdRp catalytic" evidence="5">
    <location>
        <begin position="85"/>
        <end position="153"/>
    </location>
</feature>
<evidence type="ECO:0000259" key="5">
    <source>
        <dbReference type="PROSITE" id="PS50522"/>
    </source>
</evidence>
<dbReference type="EMBL" id="JBHLXH010000001">
    <property type="protein sequence ID" value="MFC0222909.1"/>
    <property type="molecule type" value="Genomic_DNA"/>
</dbReference>
<evidence type="ECO:0000313" key="7">
    <source>
        <dbReference type="Proteomes" id="UP001589698"/>
    </source>
</evidence>
<evidence type="ECO:0000256" key="3">
    <source>
        <dbReference type="ARBA" id="ARBA00022953"/>
    </source>
</evidence>
<dbReference type="PROSITE" id="PS51257">
    <property type="entry name" value="PROKAR_LIPOPROTEIN"/>
    <property type="match status" value="1"/>
</dbReference>
<reference evidence="6 7" key="1">
    <citation type="submission" date="2024-09" db="EMBL/GenBank/DDBJ databases">
        <authorList>
            <person name="Sun Q."/>
            <person name="Mori K."/>
        </authorList>
    </citation>
    <scope>NUCLEOTIDE SEQUENCE [LARGE SCALE GENOMIC DNA]</scope>
    <source>
        <strain evidence="6 7">CCM 8654</strain>
    </source>
</reference>
<evidence type="ECO:0000313" key="6">
    <source>
        <dbReference type="EMBL" id="MFC0222909.1"/>
    </source>
</evidence>
<keyword evidence="2" id="KW-0547">Nucleotide-binding</keyword>
<comment type="caution">
    <text evidence="6">The sequence shown here is derived from an EMBL/GenBank/DDBJ whole genome shotgun (WGS) entry which is preliminary data.</text>
</comment>
<name>A0ABV6E1R2_9ACTN</name>
<dbReference type="Proteomes" id="UP001589698">
    <property type="component" value="Unassembled WGS sequence"/>
</dbReference>
<sequence length="153" mass="16055">MTVRARLTTASVVLLVGAATAACGGGSGAPESASKDDFCKAQTSLFTSLDLGDGTELPSEKDLADAMHTWADKIEEVGTPENISDDARKGFEETVEAAHDVSEADLKSPDLDSLEADMSDEAKKQVEAFTTYVNDTCGSMFGDLETPELPDAS</sequence>
<feature type="signal peptide" evidence="4">
    <location>
        <begin position="1"/>
        <end position="21"/>
    </location>
</feature>
<feature type="chain" id="PRO_5046201384" description="RNA-directed RNA polymerase" evidence="4">
    <location>
        <begin position="22"/>
        <end position="153"/>
    </location>
</feature>
<keyword evidence="4" id="KW-0732">Signal</keyword>
<organism evidence="6 7">
    <name type="scientific">Nocardioides zeicaulis</name>
    <dbReference type="NCBI Taxonomy" id="1776857"/>
    <lineage>
        <taxon>Bacteria</taxon>
        <taxon>Bacillati</taxon>
        <taxon>Actinomycetota</taxon>
        <taxon>Actinomycetes</taxon>
        <taxon>Propionibacteriales</taxon>
        <taxon>Nocardioidaceae</taxon>
        <taxon>Nocardioides</taxon>
    </lineage>
</organism>
<proteinExistence type="predicted"/>
<dbReference type="InterPro" id="IPR007096">
    <property type="entry name" value="RNA-dir_Rpol_cat_phage"/>
</dbReference>
<evidence type="ECO:0000256" key="4">
    <source>
        <dbReference type="SAM" id="SignalP"/>
    </source>
</evidence>
<evidence type="ECO:0000256" key="2">
    <source>
        <dbReference type="ARBA" id="ARBA00022741"/>
    </source>
</evidence>
<dbReference type="PROSITE" id="PS50522">
    <property type="entry name" value="RDRP_PHAGE"/>
    <property type="match status" value="1"/>
</dbReference>